<dbReference type="OrthoDB" id="8732661at2"/>
<dbReference type="AlphaFoldDB" id="A0A238Z1T8"/>
<keyword evidence="4" id="KW-0786">Thiamine pyrophosphate</keyword>
<dbReference type="SMART" id="SM00861">
    <property type="entry name" value="Transket_pyr"/>
    <property type="match status" value="1"/>
</dbReference>
<dbReference type="InterPro" id="IPR001017">
    <property type="entry name" value="DH_E1"/>
</dbReference>
<evidence type="ECO:0000259" key="5">
    <source>
        <dbReference type="SMART" id="SM00861"/>
    </source>
</evidence>
<gene>
    <name evidence="6" type="ORF">SAMN06265376_102543</name>
</gene>
<dbReference type="InterPro" id="IPR050642">
    <property type="entry name" value="PDH_E1_Alpha_Subunit"/>
</dbReference>
<dbReference type="SUPFAM" id="SSF52922">
    <property type="entry name" value="TK C-terminal domain-like"/>
    <property type="match status" value="1"/>
</dbReference>
<dbReference type="GO" id="GO:0006086">
    <property type="term" value="P:pyruvate decarboxylation to acetyl-CoA"/>
    <property type="evidence" value="ECO:0007669"/>
    <property type="project" value="TreeGrafter"/>
</dbReference>
<accession>A0A238Z1T8</accession>
<dbReference type="InterPro" id="IPR009014">
    <property type="entry name" value="Transketo_C/PFOR_II"/>
</dbReference>
<comment type="function">
    <text evidence="2">E1 component of the 2-oxoglutarate dehydrogenase (OGDH) complex which catalyzes the decarboxylation of 2-oxoglutarate, the first step in the conversion of 2-oxoglutarate to succinyl-CoA and CO(2).</text>
</comment>
<comment type="cofactor">
    <cofactor evidence="1">
        <name>thiamine diphosphate</name>
        <dbReference type="ChEBI" id="CHEBI:58937"/>
    </cofactor>
</comment>
<dbReference type="Proteomes" id="UP000198379">
    <property type="component" value="Unassembled WGS sequence"/>
</dbReference>
<evidence type="ECO:0000256" key="3">
    <source>
        <dbReference type="ARBA" id="ARBA00023002"/>
    </source>
</evidence>
<dbReference type="PANTHER" id="PTHR11516:SF2">
    <property type="entry name" value="PYRUVATE DEHYDROGENASE ALPHA SUBUNIT"/>
    <property type="match status" value="1"/>
</dbReference>
<dbReference type="PANTHER" id="PTHR11516">
    <property type="entry name" value="PYRUVATE DEHYDROGENASE E1 COMPONENT, ALPHA SUBUNIT BACTERIAL AND ORGANELLAR"/>
    <property type="match status" value="1"/>
</dbReference>
<dbReference type="Gene3D" id="3.40.50.920">
    <property type="match status" value="1"/>
</dbReference>
<keyword evidence="7" id="KW-1185">Reference proteome</keyword>
<feature type="domain" description="Transketolase-like pyrimidine-binding" evidence="5">
    <location>
        <begin position="318"/>
        <end position="499"/>
    </location>
</feature>
<dbReference type="Pfam" id="PF02780">
    <property type="entry name" value="Transketolase_C"/>
    <property type="match status" value="1"/>
</dbReference>
<dbReference type="RefSeq" id="WP_089371280.1">
    <property type="nucleotide sequence ID" value="NZ_BMEP01000001.1"/>
</dbReference>
<evidence type="ECO:0000313" key="6">
    <source>
        <dbReference type="EMBL" id="SNR77336.1"/>
    </source>
</evidence>
<name>A0A238Z1T8_9FLAO</name>
<protein>
    <submittedName>
        <fullName evidence="6">2-oxoisovalerate dehydrogenase E1 component</fullName>
    </submittedName>
</protein>
<organism evidence="6 7">
    <name type="scientific">Dokdonia pacifica</name>
    <dbReference type="NCBI Taxonomy" id="1627892"/>
    <lineage>
        <taxon>Bacteria</taxon>
        <taxon>Pseudomonadati</taxon>
        <taxon>Bacteroidota</taxon>
        <taxon>Flavobacteriia</taxon>
        <taxon>Flavobacteriales</taxon>
        <taxon>Flavobacteriaceae</taxon>
        <taxon>Dokdonia</taxon>
    </lineage>
</organism>
<dbReference type="SUPFAM" id="SSF52518">
    <property type="entry name" value="Thiamin diphosphate-binding fold (THDP-binding)"/>
    <property type="match status" value="2"/>
</dbReference>
<evidence type="ECO:0000256" key="2">
    <source>
        <dbReference type="ARBA" id="ARBA00003906"/>
    </source>
</evidence>
<dbReference type="Pfam" id="PF00676">
    <property type="entry name" value="E1_dh"/>
    <property type="match status" value="1"/>
</dbReference>
<dbReference type="InterPro" id="IPR005475">
    <property type="entry name" value="Transketolase-like_Pyr-bd"/>
</dbReference>
<proteinExistence type="predicted"/>
<reference evidence="6 7" key="1">
    <citation type="submission" date="2017-06" db="EMBL/GenBank/DDBJ databases">
        <authorList>
            <person name="Kim H.J."/>
            <person name="Triplett B.A."/>
        </authorList>
    </citation>
    <scope>NUCLEOTIDE SEQUENCE [LARGE SCALE GENOMIC DNA]</scope>
    <source>
        <strain evidence="6 7">DSM 25597</strain>
    </source>
</reference>
<dbReference type="CDD" id="cd02000">
    <property type="entry name" value="TPP_E1_PDC_ADC_BCADC"/>
    <property type="match status" value="1"/>
</dbReference>
<dbReference type="InterPro" id="IPR033248">
    <property type="entry name" value="Transketolase_C"/>
</dbReference>
<dbReference type="Pfam" id="PF02779">
    <property type="entry name" value="Transket_pyr"/>
    <property type="match status" value="1"/>
</dbReference>
<dbReference type="EMBL" id="FZNY01000002">
    <property type="protein sequence ID" value="SNR77336.1"/>
    <property type="molecule type" value="Genomic_DNA"/>
</dbReference>
<dbReference type="Gene3D" id="3.40.50.970">
    <property type="match status" value="2"/>
</dbReference>
<sequence length="652" mass="72898">MTEKTRHRIIKKSLLIRSVEQKLLELFQQGKINGTVHTCIGQELIGVCAAEFLNDNDHVLSNHRGHGHFLSRNDNLVGFFAELMGRVDGICGGIGGSQHFYTHNHISNGIQGGMTPIGVGIALANKIKVTNNIVVCYIGDGTLGEGIIYEAFNLASLWELPIVFVLENNKVAQSTAIEQTLSGSIKERAIGFGLEYLASNTWDLEHLVTTFEKATTLSRKDNKAVFLEIDTYRLNSHSKGDDNRNPEEVRRYEIKDILNKELEENSDVLAPVLQDIDTKINEALHKVQHSPFTETILPIPSAYTEVTYSKQEGVQSDKRINELIHDALRSQFEKEENTIMIGEDIEHVTPWTSAPYGGAFKVSKDLSEHFKNVKNTPISEAAITGVGTGLSIGDMLPIIEIMFGDFMTLTFDQLYNHACKFHRMCSGQVSIPLIIRTPMGGKRGYGPTHSQSLEKHFLGITDLTMVALNYRIPPKDIYASIFAQKNPTIVIENKVLYTKRIQKQVLIGYEAVISDETYPTLKITPQKRIPDITILCYGEVLEDAEKAVELAFEEEEILCEIICPTQINPINIVPILQSIKNTQSLLTIEEGTNIAAYSSEVAALIMEHNVPLKTFKRLANNNIIPSSYQSELNIIPNENSILKKIKETYYAK</sequence>
<evidence type="ECO:0000256" key="1">
    <source>
        <dbReference type="ARBA" id="ARBA00001964"/>
    </source>
</evidence>
<dbReference type="InterPro" id="IPR029061">
    <property type="entry name" value="THDP-binding"/>
</dbReference>
<keyword evidence="3" id="KW-0560">Oxidoreductase</keyword>
<evidence type="ECO:0000313" key="7">
    <source>
        <dbReference type="Proteomes" id="UP000198379"/>
    </source>
</evidence>
<evidence type="ECO:0000256" key="4">
    <source>
        <dbReference type="ARBA" id="ARBA00023052"/>
    </source>
</evidence>
<dbReference type="GO" id="GO:0016624">
    <property type="term" value="F:oxidoreductase activity, acting on the aldehyde or oxo group of donors, disulfide as acceptor"/>
    <property type="evidence" value="ECO:0007669"/>
    <property type="project" value="InterPro"/>
</dbReference>